<evidence type="ECO:0000256" key="4">
    <source>
        <dbReference type="ARBA" id="ARBA00023136"/>
    </source>
</evidence>
<dbReference type="PANTHER" id="PTHR16201:SF34">
    <property type="entry name" value="LYSOSOMAL AMINO ACID TRANSPORTER 1"/>
    <property type="match status" value="1"/>
</dbReference>
<comment type="catalytic activity">
    <reaction evidence="6">
        <text>L-histidine(out) + L-arginine(in) = L-histidine(in) + L-arginine(out)</text>
        <dbReference type="Rhea" id="RHEA:71063"/>
        <dbReference type="ChEBI" id="CHEBI:32682"/>
        <dbReference type="ChEBI" id="CHEBI:57595"/>
    </reaction>
</comment>
<accession>A0A120K1A0</accession>
<feature type="transmembrane region" description="Helical" evidence="7">
    <location>
        <begin position="12"/>
        <end position="33"/>
    </location>
</feature>
<dbReference type="InterPro" id="IPR006603">
    <property type="entry name" value="PQ-loop_rpt"/>
</dbReference>
<reference evidence="8 9" key="1">
    <citation type="submission" date="2016-01" db="EMBL/GenBank/DDBJ databases">
        <title>Genome sequence of the yeast Holleya sinecauda.</title>
        <authorList>
            <person name="Dietrich F.S."/>
        </authorList>
    </citation>
    <scope>NUCLEOTIDE SEQUENCE [LARGE SCALE GENOMIC DNA]</scope>
    <source>
        <strain evidence="8 9">ATCC 58844</strain>
    </source>
</reference>
<dbReference type="GeneID" id="28722642"/>
<dbReference type="InterPro" id="IPR051415">
    <property type="entry name" value="LAAT-1"/>
</dbReference>
<sequence length="292" mass="32987">MEDYNVSIWPTVSFYSGAVSFVFGIFCTFPQLVETYNYKTVEGLSPLFVLCWTLGDLTTMIGAILTYQLPFQVLLAFYFLTNDFVLCGQYYYYGVIYKNTLATKRRASKSVESYLEASSYTYQATPPVSERRGRFRSLLCMLLMAGRSHALPIVMNVVSPDMPPLQPFPKPPSATGALISWIGGLLYVGARIPQLLKNYCRKSTDGLSPILFTCTFLSNITYVLSIFTSSGYLENPDRAKYVINALPFLVGCLGTVVFDLMYFYQHYFLYYERDCEGQVQASIPDESTPLTI</sequence>
<evidence type="ECO:0000256" key="5">
    <source>
        <dbReference type="ARBA" id="ARBA00038039"/>
    </source>
</evidence>
<evidence type="ECO:0000256" key="3">
    <source>
        <dbReference type="ARBA" id="ARBA00022989"/>
    </source>
</evidence>
<dbReference type="GO" id="GO:0015174">
    <property type="term" value="F:basic amino acid transmembrane transporter activity"/>
    <property type="evidence" value="ECO:0007669"/>
    <property type="project" value="TreeGrafter"/>
</dbReference>
<feature type="transmembrane region" description="Helical" evidence="7">
    <location>
        <begin position="171"/>
        <end position="190"/>
    </location>
</feature>
<keyword evidence="9" id="KW-1185">Reference proteome</keyword>
<dbReference type="Gene3D" id="1.20.1280.290">
    <property type="match status" value="2"/>
</dbReference>
<feature type="transmembrane region" description="Helical" evidence="7">
    <location>
        <begin position="45"/>
        <end position="69"/>
    </location>
</feature>
<dbReference type="FunFam" id="1.20.1280.290:FF:000009">
    <property type="entry name" value="PQ loop repeat family protein"/>
    <property type="match status" value="1"/>
</dbReference>
<organism evidence="8 9">
    <name type="scientific">Eremothecium sinecaudum</name>
    <dbReference type="NCBI Taxonomy" id="45286"/>
    <lineage>
        <taxon>Eukaryota</taxon>
        <taxon>Fungi</taxon>
        <taxon>Dikarya</taxon>
        <taxon>Ascomycota</taxon>
        <taxon>Saccharomycotina</taxon>
        <taxon>Saccharomycetes</taxon>
        <taxon>Saccharomycetales</taxon>
        <taxon>Saccharomycetaceae</taxon>
        <taxon>Eremothecium</taxon>
    </lineage>
</organism>
<evidence type="ECO:0000256" key="7">
    <source>
        <dbReference type="SAM" id="Phobius"/>
    </source>
</evidence>
<feature type="transmembrane region" description="Helical" evidence="7">
    <location>
        <begin position="245"/>
        <end position="264"/>
    </location>
</feature>
<dbReference type="EMBL" id="CP014242">
    <property type="protein sequence ID" value="AMD19169.1"/>
    <property type="molecule type" value="Genomic_DNA"/>
</dbReference>
<feature type="transmembrane region" description="Helical" evidence="7">
    <location>
        <begin position="138"/>
        <end position="159"/>
    </location>
</feature>
<keyword evidence="4 7" id="KW-0472">Membrane</keyword>
<dbReference type="Proteomes" id="UP000243052">
    <property type="component" value="Chromosome ii"/>
</dbReference>
<dbReference type="OrthoDB" id="8048523at2759"/>
<dbReference type="GO" id="GO:0000329">
    <property type="term" value="C:fungal-type vacuole membrane"/>
    <property type="evidence" value="ECO:0007669"/>
    <property type="project" value="TreeGrafter"/>
</dbReference>
<dbReference type="SMART" id="SM00679">
    <property type="entry name" value="CTNS"/>
    <property type="match status" value="2"/>
</dbReference>
<evidence type="ECO:0000313" key="9">
    <source>
        <dbReference type="Proteomes" id="UP000243052"/>
    </source>
</evidence>
<feature type="transmembrane region" description="Helical" evidence="7">
    <location>
        <begin position="75"/>
        <end position="96"/>
    </location>
</feature>
<protein>
    <submittedName>
        <fullName evidence="8">HBR268Wp</fullName>
    </submittedName>
</protein>
<keyword evidence="3 7" id="KW-1133">Transmembrane helix</keyword>
<comment type="subcellular location">
    <subcellularLocation>
        <location evidence="1">Membrane</location>
        <topology evidence="1">Multi-pass membrane protein</topology>
    </subcellularLocation>
</comment>
<feature type="transmembrane region" description="Helical" evidence="7">
    <location>
        <begin position="210"/>
        <end position="233"/>
    </location>
</feature>
<dbReference type="AlphaFoldDB" id="A0A120K1A0"/>
<dbReference type="Pfam" id="PF04193">
    <property type="entry name" value="PQ-loop"/>
    <property type="match status" value="2"/>
</dbReference>
<dbReference type="RefSeq" id="XP_017986165.1">
    <property type="nucleotide sequence ID" value="XM_018130676.1"/>
</dbReference>
<keyword evidence="2 7" id="KW-0812">Transmembrane</keyword>
<evidence type="ECO:0000313" key="8">
    <source>
        <dbReference type="EMBL" id="AMD19169.1"/>
    </source>
</evidence>
<evidence type="ECO:0000256" key="1">
    <source>
        <dbReference type="ARBA" id="ARBA00004141"/>
    </source>
</evidence>
<evidence type="ECO:0000256" key="6">
    <source>
        <dbReference type="ARBA" id="ARBA00050768"/>
    </source>
</evidence>
<dbReference type="GO" id="GO:0034488">
    <property type="term" value="P:basic amino acid transmembrane export from vacuole"/>
    <property type="evidence" value="ECO:0007669"/>
    <property type="project" value="TreeGrafter"/>
</dbReference>
<dbReference type="PANTHER" id="PTHR16201">
    <property type="entry name" value="SEVEN TRANSMEMBRANE PROTEIN 1-RELATED"/>
    <property type="match status" value="1"/>
</dbReference>
<name>A0A120K1A0_9SACH</name>
<comment type="similarity">
    <text evidence="5">Belongs to the laat-1 family.</text>
</comment>
<evidence type="ECO:0000256" key="2">
    <source>
        <dbReference type="ARBA" id="ARBA00022692"/>
    </source>
</evidence>
<proteinExistence type="inferred from homology"/>
<gene>
    <name evidence="8" type="ORF">AW171_hschr2983</name>
</gene>